<keyword evidence="1" id="KW-0676">Redox-active center</keyword>
<evidence type="ECO:0000313" key="4">
    <source>
        <dbReference type="Proteomes" id="UP000661077"/>
    </source>
</evidence>
<reference evidence="3 4" key="1">
    <citation type="journal article" date="2021" name="Int. J. Syst. Evol. Microbiol.">
        <title>Steroidobacter gossypii sp. nov., isolated from soil of cotton cropping field.</title>
        <authorList>
            <person name="Huang R."/>
            <person name="Yang S."/>
            <person name="Zhen C."/>
            <person name="Liu W."/>
        </authorList>
    </citation>
    <scope>NUCLEOTIDE SEQUENCE [LARGE SCALE GENOMIC DNA]</scope>
    <source>
        <strain evidence="3 4">S1-65</strain>
    </source>
</reference>
<comment type="caution">
    <text evidence="3">The sequence shown here is derived from an EMBL/GenBank/DDBJ whole genome shotgun (WGS) entry which is preliminary data.</text>
</comment>
<evidence type="ECO:0000259" key="2">
    <source>
        <dbReference type="PROSITE" id="PS51352"/>
    </source>
</evidence>
<sequence>MSPFSQPWLTLPAPARLPRFVLLAWLLFAPALCVPAGALVGQPAPDFALRSWEGGNVRLSEHSGEVVLINFWATWCGPCRQEMPLLDEIYSKYRRAGLVLFSVNIDEPNNLDAAREMATTLRVSYPVLFDARKDVSRAYQASTMPLTVLIDREGVVRYVSEGYKLGYETRYTEKLRELLNE</sequence>
<evidence type="ECO:0000313" key="3">
    <source>
        <dbReference type="EMBL" id="MBM0107324.1"/>
    </source>
</evidence>
<gene>
    <name evidence="3" type="ORF">JM946_21510</name>
</gene>
<dbReference type="CDD" id="cd02966">
    <property type="entry name" value="TlpA_like_family"/>
    <property type="match status" value="1"/>
</dbReference>
<dbReference type="Gene3D" id="3.40.30.10">
    <property type="entry name" value="Glutaredoxin"/>
    <property type="match status" value="1"/>
</dbReference>
<dbReference type="PANTHER" id="PTHR42852:SF17">
    <property type="entry name" value="THIOREDOXIN-LIKE PROTEIN HI_1115"/>
    <property type="match status" value="1"/>
</dbReference>
<dbReference type="SUPFAM" id="SSF52833">
    <property type="entry name" value="Thioredoxin-like"/>
    <property type="match status" value="1"/>
</dbReference>
<dbReference type="InterPro" id="IPR013766">
    <property type="entry name" value="Thioredoxin_domain"/>
</dbReference>
<dbReference type="RefSeq" id="WP_203169438.1">
    <property type="nucleotide sequence ID" value="NZ_JAEVLS010000005.1"/>
</dbReference>
<dbReference type="PROSITE" id="PS51352">
    <property type="entry name" value="THIOREDOXIN_2"/>
    <property type="match status" value="1"/>
</dbReference>
<dbReference type="Pfam" id="PF00578">
    <property type="entry name" value="AhpC-TSA"/>
    <property type="match status" value="1"/>
</dbReference>
<dbReference type="InterPro" id="IPR050553">
    <property type="entry name" value="Thioredoxin_ResA/DsbE_sf"/>
</dbReference>
<dbReference type="EMBL" id="JAEVLS010000005">
    <property type="protein sequence ID" value="MBM0107324.1"/>
    <property type="molecule type" value="Genomic_DNA"/>
</dbReference>
<dbReference type="PROSITE" id="PS00194">
    <property type="entry name" value="THIOREDOXIN_1"/>
    <property type="match status" value="1"/>
</dbReference>
<dbReference type="PANTHER" id="PTHR42852">
    <property type="entry name" value="THIOL:DISULFIDE INTERCHANGE PROTEIN DSBE"/>
    <property type="match status" value="1"/>
</dbReference>
<name>A0ABS1X292_9GAMM</name>
<protein>
    <submittedName>
        <fullName evidence="3">TlpA family protein disulfide reductase</fullName>
    </submittedName>
</protein>
<feature type="domain" description="Thioredoxin" evidence="2">
    <location>
        <begin position="38"/>
        <end position="180"/>
    </location>
</feature>
<dbReference type="InterPro" id="IPR036249">
    <property type="entry name" value="Thioredoxin-like_sf"/>
</dbReference>
<organism evidence="3 4">
    <name type="scientific">Steroidobacter gossypii</name>
    <dbReference type="NCBI Taxonomy" id="2805490"/>
    <lineage>
        <taxon>Bacteria</taxon>
        <taxon>Pseudomonadati</taxon>
        <taxon>Pseudomonadota</taxon>
        <taxon>Gammaproteobacteria</taxon>
        <taxon>Steroidobacterales</taxon>
        <taxon>Steroidobacteraceae</taxon>
        <taxon>Steroidobacter</taxon>
    </lineage>
</organism>
<proteinExistence type="predicted"/>
<dbReference type="Proteomes" id="UP000661077">
    <property type="component" value="Unassembled WGS sequence"/>
</dbReference>
<evidence type="ECO:0000256" key="1">
    <source>
        <dbReference type="ARBA" id="ARBA00023284"/>
    </source>
</evidence>
<dbReference type="InterPro" id="IPR000866">
    <property type="entry name" value="AhpC/TSA"/>
</dbReference>
<accession>A0ABS1X292</accession>
<keyword evidence="4" id="KW-1185">Reference proteome</keyword>
<dbReference type="InterPro" id="IPR017937">
    <property type="entry name" value="Thioredoxin_CS"/>
</dbReference>